<dbReference type="Pfam" id="PF13561">
    <property type="entry name" value="adh_short_C2"/>
    <property type="match status" value="1"/>
</dbReference>
<evidence type="ECO:0000256" key="2">
    <source>
        <dbReference type="ARBA" id="ARBA00023002"/>
    </source>
</evidence>
<dbReference type="Proteomes" id="UP001143309">
    <property type="component" value="Unassembled WGS sequence"/>
</dbReference>
<dbReference type="CDD" id="cd05233">
    <property type="entry name" value="SDR_c"/>
    <property type="match status" value="1"/>
</dbReference>
<keyword evidence="2" id="KW-0560">Oxidoreductase</keyword>
<dbReference type="PANTHER" id="PTHR43008">
    <property type="entry name" value="BENZIL REDUCTASE"/>
    <property type="match status" value="1"/>
</dbReference>
<evidence type="ECO:0000313" key="3">
    <source>
        <dbReference type="EMBL" id="GLK80069.1"/>
    </source>
</evidence>
<comment type="similarity">
    <text evidence="1">Belongs to the short-chain dehydrogenases/reductases (SDR) family.</text>
</comment>
<dbReference type="FunFam" id="3.40.50.720:FF:000084">
    <property type="entry name" value="Short-chain dehydrogenase reductase"/>
    <property type="match status" value="1"/>
</dbReference>
<dbReference type="RefSeq" id="WP_271200541.1">
    <property type="nucleotide sequence ID" value="NZ_BSFL01000002.1"/>
</dbReference>
<accession>A0A9W6JPT3</accession>
<dbReference type="PRINTS" id="PR00081">
    <property type="entry name" value="GDHRDH"/>
</dbReference>
<proteinExistence type="inferred from homology"/>
<dbReference type="InterPro" id="IPR002347">
    <property type="entry name" value="SDR_fam"/>
</dbReference>
<evidence type="ECO:0000256" key="1">
    <source>
        <dbReference type="ARBA" id="ARBA00006484"/>
    </source>
</evidence>
<dbReference type="SUPFAM" id="SSF51735">
    <property type="entry name" value="NAD(P)-binding Rossmann-fold domains"/>
    <property type="match status" value="1"/>
</dbReference>
<dbReference type="NCBIfam" id="NF005559">
    <property type="entry name" value="PRK07231.1"/>
    <property type="match status" value="1"/>
</dbReference>
<dbReference type="EMBL" id="BSFL01000002">
    <property type="protein sequence ID" value="GLK80069.1"/>
    <property type="molecule type" value="Genomic_DNA"/>
</dbReference>
<dbReference type="GO" id="GO:0050664">
    <property type="term" value="F:oxidoreductase activity, acting on NAD(P)H, oxygen as acceptor"/>
    <property type="evidence" value="ECO:0007669"/>
    <property type="project" value="TreeGrafter"/>
</dbReference>
<reference evidence="3" key="1">
    <citation type="journal article" date="2014" name="Int. J. Syst. Evol. Microbiol.">
        <title>Complete genome sequence of Corynebacterium casei LMG S-19264T (=DSM 44701T), isolated from a smear-ripened cheese.</title>
        <authorList>
            <consortium name="US DOE Joint Genome Institute (JGI-PGF)"/>
            <person name="Walter F."/>
            <person name="Albersmeier A."/>
            <person name="Kalinowski J."/>
            <person name="Ruckert C."/>
        </authorList>
    </citation>
    <scope>NUCLEOTIDE SEQUENCE</scope>
    <source>
        <strain evidence="3">VKM B-2748</strain>
    </source>
</reference>
<sequence>MSNSLEGKVAVVTGGSTGIGLGIAKRFASEGATVVITGRRQAELDAAVAEIGEKASAFRADVSSLSDLDALYSDVSQRHGRIDVLVANAGGGSLAKLGEITEEHYDTTFAINVKGVLFTVQKALPLMGQGGSIIVTGSTTSIMGTEAFSVYSGTKAAIRNFVRSWILDLKGSGIRVNVLSPGPIDTPALRGVAEQAPGLIEHFSAVVPLGRIGDPDETGKVAVFLASDASSFVNGAELFVDGGLAQV</sequence>
<organism evidence="3 4">
    <name type="scientific">Methylopila turkensis</name>
    <dbReference type="NCBI Taxonomy" id="1437816"/>
    <lineage>
        <taxon>Bacteria</taxon>
        <taxon>Pseudomonadati</taxon>
        <taxon>Pseudomonadota</taxon>
        <taxon>Alphaproteobacteria</taxon>
        <taxon>Hyphomicrobiales</taxon>
        <taxon>Methylopilaceae</taxon>
        <taxon>Methylopila</taxon>
    </lineage>
</organism>
<comment type="caution">
    <text evidence="3">The sequence shown here is derived from an EMBL/GenBank/DDBJ whole genome shotgun (WGS) entry which is preliminary data.</text>
</comment>
<dbReference type="Gene3D" id="3.40.50.720">
    <property type="entry name" value="NAD(P)-binding Rossmann-like Domain"/>
    <property type="match status" value="1"/>
</dbReference>
<protein>
    <submittedName>
        <fullName evidence="3">Oxidoreductase</fullName>
    </submittedName>
</protein>
<dbReference type="AlphaFoldDB" id="A0A9W6JPT3"/>
<gene>
    <name evidence="3" type="ORF">GCM10008174_18100</name>
</gene>
<dbReference type="PANTHER" id="PTHR43008:SF4">
    <property type="entry name" value="CHAIN DEHYDROGENASE, PUTATIVE (AFU_ORTHOLOGUE AFUA_4G08710)-RELATED"/>
    <property type="match status" value="1"/>
</dbReference>
<reference evidence="3" key="2">
    <citation type="submission" date="2023-01" db="EMBL/GenBank/DDBJ databases">
        <authorList>
            <person name="Sun Q."/>
            <person name="Evtushenko L."/>
        </authorList>
    </citation>
    <scope>NUCLEOTIDE SEQUENCE</scope>
    <source>
        <strain evidence="3">VKM B-2748</strain>
    </source>
</reference>
<dbReference type="PRINTS" id="PR00080">
    <property type="entry name" value="SDRFAMILY"/>
</dbReference>
<keyword evidence="4" id="KW-1185">Reference proteome</keyword>
<name>A0A9W6JPT3_9HYPH</name>
<dbReference type="InterPro" id="IPR036291">
    <property type="entry name" value="NAD(P)-bd_dom_sf"/>
</dbReference>
<evidence type="ECO:0000313" key="4">
    <source>
        <dbReference type="Proteomes" id="UP001143309"/>
    </source>
</evidence>